<evidence type="ECO:0000313" key="2">
    <source>
        <dbReference type="EMBL" id="WEA45096.1"/>
    </source>
</evidence>
<accession>A0ABD7WXQ0</accession>
<name>A0ABD7WXQ0_PRIAR</name>
<dbReference type="RefSeq" id="WP_255219837.1">
    <property type="nucleotide sequence ID" value="NZ_CP118718.1"/>
</dbReference>
<feature type="region of interest" description="Disordered" evidence="1">
    <location>
        <begin position="1"/>
        <end position="44"/>
    </location>
</feature>
<protein>
    <submittedName>
        <fullName evidence="2">Uncharacterized protein</fullName>
    </submittedName>
</protein>
<sequence length="44" mass="4649">MIGGQDEDSCGKSGTDETPQERKRRGGSLAARGKRSLARKSTAV</sequence>
<dbReference type="EMBL" id="CP118718">
    <property type="protein sequence ID" value="WEA45096.1"/>
    <property type="molecule type" value="Genomic_DNA"/>
</dbReference>
<dbReference type="AlphaFoldDB" id="A0ABD7WXQ0"/>
<evidence type="ECO:0000313" key="3">
    <source>
        <dbReference type="Proteomes" id="UP001220217"/>
    </source>
</evidence>
<dbReference type="Proteomes" id="UP001220217">
    <property type="component" value="Chromosome"/>
</dbReference>
<feature type="compositionally biased region" description="Basic residues" evidence="1">
    <location>
        <begin position="22"/>
        <end position="38"/>
    </location>
</feature>
<gene>
    <name evidence="2" type="ORF">PWO00_03800</name>
</gene>
<organism evidence="2 3">
    <name type="scientific">Priestia aryabhattai</name>
    <name type="common">Bacillus aryabhattai</name>
    <dbReference type="NCBI Taxonomy" id="412384"/>
    <lineage>
        <taxon>Bacteria</taxon>
        <taxon>Bacillati</taxon>
        <taxon>Bacillota</taxon>
        <taxon>Bacilli</taxon>
        <taxon>Bacillales</taxon>
        <taxon>Bacillaceae</taxon>
        <taxon>Priestia</taxon>
    </lineage>
</organism>
<evidence type="ECO:0000256" key="1">
    <source>
        <dbReference type="SAM" id="MobiDB-lite"/>
    </source>
</evidence>
<proteinExistence type="predicted"/>
<reference evidence="2 3" key="1">
    <citation type="submission" date="2023-02" db="EMBL/GenBank/DDBJ databases">
        <title>Complete genome sequence of Priestia aryabhattai G5MAi6, a methanol-tolerant strain isolated from tap water in Hong Kong.</title>
        <authorList>
            <person name="Leung K.M."/>
            <person name="Lai G.K.K."/>
            <person name="Griffin S.D.J."/>
        </authorList>
    </citation>
    <scope>NUCLEOTIDE SEQUENCE [LARGE SCALE GENOMIC DNA]</scope>
    <source>
        <strain evidence="2 3">G5MAi6</strain>
    </source>
</reference>